<dbReference type="Proteomes" id="UP001187415">
    <property type="component" value="Unassembled WGS sequence"/>
</dbReference>
<name>A0AA88MH81_CHASR</name>
<proteinExistence type="predicted"/>
<evidence type="ECO:0000256" key="1">
    <source>
        <dbReference type="SAM" id="MobiDB-lite"/>
    </source>
</evidence>
<keyword evidence="4" id="KW-1185">Reference proteome</keyword>
<evidence type="ECO:0000313" key="4">
    <source>
        <dbReference type="Proteomes" id="UP001187415"/>
    </source>
</evidence>
<feature type="compositionally biased region" description="Polar residues" evidence="1">
    <location>
        <begin position="83"/>
        <end position="92"/>
    </location>
</feature>
<feature type="signal peptide" evidence="2">
    <location>
        <begin position="1"/>
        <end position="19"/>
    </location>
</feature>
<feature type="region of interest" description="Disordered" evidence="1">
    <location>
        <begin position="22"/>
        <end position="99"/>
    </location>
</feature>
<feature type="compositionally biased region" description="Low complexity" evidence="1">
    <location>
        <begin position="31"/>
        <end position="41"/>
    </location>
</feature>
<organism evidence="3 4">
    <name type="scientific">Channa striata</name>
    <name type="common">Snakehead murrel</name>
    <name type="synonym">Ophicephalus striatus</name>
    <dbReference type="NCBI Taxonomy" id="64152"/>
    <lineage>
        <taxon>Eukaryota</taxon>
        <taxon>Metazoa</taxon>
        <taxon>Chordata</taxon>
        <taxon>Craniata</taxon>
        <taxon>Vertebrata</taxon>
        <taxon>Euteleostomi</taxon>
        <taxon>Actinopterygii</taxon>
        <taxon>Neopterygii</taxon>
        <taxon>Teleostei</taxon>
        <taxon>Neoteleostei</taxon>
        <taxon>Acanthomorphata</taxon>
        <taxon>Anabantaria</taxon>
        <taxon>Anabantiformes</taxon>
        <taxon>Channoidei</taxon>
        <taxon>Channidae</taxon>
        <taxon>Channa</taxon>
    </lineage>
</organism>
<protein>
    <submittedName>
        <fullName evidence="3">Uncharacterized protein</fullName>
    </submittedName>
</protein>
<evidence type="ECO:0000256" key="2">
    <source>
        <dbReference type="SAM" id="SignalP"/>
    </source>
</evidence>
<feature type="chain" id="PRO_5041719630" evidence="2">
    <location>
        <begin position="20"/>
        <end position="237"/>
    </location>
</feature>
<evidence type="ECO:0000313" key="3">
    <source>
        <dbReference type="EMBL" id="KAK2837689.1"/>
    </source>
</evidence>
<dbReference type="EMBL" id="JAUPFM010000011">
    <property type="protein sequence ID" value="KAK2837689.1"/>
    <property type="molecule type" value="Genomic_DNA"/>
</dbReference>
<comment type="caution">
    <text evidence="3">The sequence shown here is derived from an EMBL/GenBank/DDBJ whole genome shotgun (WGS) entry which is preliminary data.</text>
</comment>
<dbReference type="AlphaFoldDB" id="A0AA88MH81"/>
<sequence>MAILQTTLCAVIMVTLVTSKPVSVGEDEDSSQSSESNSSEETGTHVGPSQEPLQTAFTGTDMPNAMEQTDPPDTVALHPNADSGPSPSSPNTPALPVFEDPQASADTLQFIPDDPSKTVLGIDVFQNIPESDPAVNTDTMQVLPDAESPIQPEITETDVILGTGAINEPQVTTTNTYQGFPQSATPPFPPHIIKPTSPFSTAAPMPIPISTALTGVPLCFTFQYVTSEPDPPRGDSI</sequence>
<gene>
    <name evidence="3" type="ORF">Q5P01_014901</name>
</gene>
<reference evidence="3" key="1">
    <citation type="submission" date="2023-07" db="EMBL/GenBank/DDBJ databases">
        <title>Chromosome-level Genome Assembly of Striped Snakehead (Channa striata).</title>
        <authorList>
            <person name="Liu H."/>
        </authorList>
    </citation>
    <scope>NUCLEOTIDE SEQUENCE</scope>
    <source>
        <strain evidence="3">Gz</strain>
        <tissue evidence="3">Muscle</tissue>
    </source>
</reference>
<keyword evidence="2" id="KW-0732">Signal</keyword>
<accession>A0AA88MH81</accession>